<dbReference type="InterPro" id="IPR044117">
    <property type="entry name" value="OBF_LigC-like"/>
</dbReference>
<comment type="caution">
    <text evidence="6">The sequence shown here is derived from an EMBL/GenBank/DDBJ whole genome shotgun (WGS) entry which is preliminary data.</text>
</comment>
<feature type="domain" description="ATP-dependent DNA ligase family profile" evidence="5">
    <location>
        <begin position="116"/>
        <end position="233"/>
    </location>
</feature>
<sequence>MTLPLTPPVQPMLASPVDEVPDRDGLLFEPKWDGFRCVVFRDGDSVFLQSRSGKDLARYFPEAVAFLRAELPDRVVLDGELVVEVGGELDFDALTERIHPAASRVTLLAGQTPARFIAFDLLAQGDEVLLELPFTDRRARLEALFTQVKGDRVHLTPVTAEVATAREWFTLFEGAGLDGLIAKPAAAPYAPGKRTLLKIKHARTADCVLAGLRWHVKTEPGTAVGSLLLGLYDDHGVLHHVGVIGAFPAARRKALVEELAELREGAEDAHPWLTGESEGQRLPGAINRWRSNEATWIPLRPERVVEIAYTQTEGGAPARLRHNGQFLRWRPDREATSCRYDQLDQPARYNLDSVLSGEVKPA</sequence>
<dbReference type="PROSITE" id="PS50160">
    <property type="entry name" value="DNA_LIGASE_A3"/>
    <property type="match status" value="1"/>
</dbReference>
<evidence type="ECO:0000259" key="5">
    <source>
        <dbReference type="PROSITE" id="PS50160"/>
    </source>
</evidence>
<dbReference type="InterPro" id="IPR016059">
    <property type="entry name" value="DNA_ligase_ATP-dep_CS"/>
</dbReference>
<reference evidence="6 7" key="1">
    <citation type="submission" date="2020-08" db="EMBL/GenBank/DDBJ databases">
        <title>Sequencing the genomes of 1000 actinobacteria strains.</title>
        <authorList>
            <person name="Klenk H.-P."/>
        </authorList>
    </citation>
    <scope>NUCLEOTIDE SEQUENCE [LARGE SCALE GENOMIC DNA]</scope>
    <source>
        <strain evidence="6 7">DSM 44230</strain>
    </source>
</reference>
<dbReference type="AlphaFoldDB" id="A0A7W7FTI3"/>
<protein>
    <recommendedName>
        <fullName evidence="2">DNA ligase (ATP)</fullName>
        <ecNumber evidence="2">6.5.1.1</ecNumber>
    </recommendedName>
</protein>
<organism evidence="6 7">
    <name type="scientific">Crossiella cryophila</name>
    <dbReference type="NCBI Taxonomy" id="43355"/>
    <lineage>
        <taxon>Bacteria</taxon>
        <taxon>Bacillati</taxon>
        <taxon>Actinomycetota</taxon>
        <taxon>Actinomycetes</taxon>
        <taxon>Pseudonocardiales</taxon>
        <taxon>Pseudonocardiaceae</taxon>
        <taxon>Crossiella</taxon>
    </lineage>
</organism>
<dbReference type="SUPFAM" id="SSF56091">
    <property type="entry name" value="DNA ligase/mRNA capping enzyme, catalytic domain"/>
    <property type="match status" value="1"/>
</dbReference>
<dbReference type="NCBIfam" id="NF006078">
    <property type="entry name" value="PRK08224.1"/>
    <property type="match status" value="1"/>
</dbReference>
<evidence type="ECO:0000256" key="4">
    <source>
        <dbReference type="ARBA" id="ARBA00034003"/>
    </source>
</evidence>
<evidence type="ECO:0000313" key="7">
    <source>
        <dbReference type="Proteomes" id="UP000533598"/>
    </source>
</evidence>
<dbReference type="GO" id="GO:0003910">
    <property type="term" value="F:DNA ligase (ATP) activity"/>
    <property type="evidence" value="ECO:0007669"/>
    <property type="project" value="UniProtKB-EC"/>
</dbReference>
<dbReference type="CDD" id="cd07970">
    <property type="entry name" value="OBF_DNA_ligase_LigC"/>
    <property type="match status" value="1"/>
</dbReference>
<dbReference type="EC" id="6.5.1.1" evidence="2"/>
<dbReference type="Pfam" id="PF04679">
    <property type="entry name" value="DNA_ligase_A_C"/>
    <property type="match status" value="1"/>
</dbReference>
<dbReference type="Gene3D" id="3.30.470.30">
    <property type="entry name" value="DNA ligase/mRNA capping enzyme"/>
    <property type="match status" value="1"/>
</dbReference>
<evidence type="ECO:0000313" key="6">
    <source>
        <dbReference type="EMBL" id="MBB4677030.1"/>
    </source>
</evidence>
<name>A0A7W7FTI3_9PSEU</name>
<dbReference type="EMBL" id="JACHMH010000001">
    <property type="protein sequence ID" value="MBB4677030.1"/>
    <property type="molecule type" value="Genomic_DNA"/>
</dbReference>
<evidence type="ECO:0000256" key="2">
    <source>
        <dbReference type="ARBA" id="ARBA00012727"/>
    </source>
</evidence>
<comment type="catalytic activity">
    <reaction evidence="4">
        <text>ATP + (deoxyribonucleotide)n-3'-hydroxyl + 5'-phospho-(deoxyribonucleotide)m = (deoxyribonucleotide)n+m + AMP + diphosphate.</text>
        <dbReference type="EC" id="6.5.1.1"/>
    </reaction>
</comment>
<evidence type="ECO:0000256" key="1">
    <source>
        <dbReference type="ARBA" id="ARBA00007572"/>
    </source>
</evidence>
<dbReference type="GO" id="GO:0005524">
    <property type="term" value="F:ATP binding"/>
    <property type="evidence" value="ECO:0007669"/>
    <property type="project" value="InterPro"/>
</dbReference>
<dbReference type="InterPro" id="IPR044119">
    <property type="entry name" value="Adenylation_LigC-like"/>
</dbReference>
<dbReference type="InterPro" id="IPR012309">
    <property type="entry name" value="DNA_ligase_ATP-dep_C"/>
</dbReference>
<keyword evidence="7" id="KW-1185">Reference proteome</keyword>
<dbReference type="InterPro" id="IPR050191">
    <property type="entry name" value="ATP-dep_DNA_ligase"/>
</dbReference>
<dbReference type="InterPro" id="IPR012340">
    <property type="entry name" value="NA-bd_OB-fold"/>
</dbReference>
<proteinExistence type="inferred from homology"/>
<keyword evidence="3 6" id="KW-0436">Ligase</keyword>
<dbReference type="CDD" id="cd07905">
    <property type="entry name" value="Adenylation_DNA_ligase_LigC"/>
    <property type="match status" value="1"/>
</dbReference>
<comment type="similarity">
    <text evidence="1">Belongs to the ATP-dependent DNA ligase family.</text>
</comment>
<dbReference type="RefSeq" id="WP_185002893.1">
    <property type="nucleotide sequence ID" value="NZ_BAAAUI010000002.1"/>
</dbReference>
<dbReference type="SUPFAM" id="SSF50249">
    <property type="entry name" value="Nucleic acid-binding proteins"/>
    <property type="match status" value="1"/>
</dbReference>
<dbReference type="PANTHER" id="PTHR45674">
    <property type="entry name" value="DNA LIGASE 1/3 FAMILY MEMBER"/>
    <property type="match status" value="1"/>
</dbReference>
<dbReference type="GO" id="GO:0006310">
    <property type="term" value="P:DNA recombination"/>
    <property type="evidence" value="ECO:0007669"/>
    <property type="project" value="InterPro"/>
</dbReference>
<dbReference type="Proteomes" id="UP000533598">
    <property type="component" value="Unassembled WGS sequence"/>
</dbReference>
<gene>
    <name evidence="6" type="ORF">HNR67_003148</name>
</gene>
<dbReference type="InterPro" id="IPR012310">
    <property type="entry name" value="DNA_ligase_ATP-dep_cent"/>
</dbReference>
<dbReference type="PANTHER" id="PTHR45674:SF4">
    <property type="entry name" value="DNA LIGASE 1"/>
    <property type="match status" value="1"/>
</dbReference>
<dbReference type="Gene3D" id="2.40.50.140">
    <property type="entry name" value="Nucleic acid-binding proteins"/>
    <property type="match status" value="1"/>
</dbReference>
<evidence type="ECO:0000256" key="3">
    <source>
        <dbReference type="ARBA" id="ARBA00022598"/>
    </source>
</evidence>
<accession>A0A7W7FTI3</accession>
<dbReference type="PROSITE" id="PS00697">
    <property type="entry name" value="DNA_LIGASE_A1"/>
    <property type="match status" value="1"/>
</dbReference>
<dbReference type="Pfam" id="PF01068">
    <property type="entry name" value="DNA_ligase_A_M"/>
    <property type="match status" value="1"/>
</dbReference>
<dbReference type="GO" id="GO:0006281">
    <property type="term" value="P:DNA repair"/>
    <property type="evidence" value="ECO:0007669"/>
    <property type="project" value="InterPro"/>
</dbReference>